<dbReference type="SUPFAM" id="SSF47592">
    <property type="entry name" value="SWIB/MDM2 domain"/>
    <property type="match status" value="1"/>
</dbReference>
<dbReference type="EMBL" id="BAABUK010000005">
    <property type="protein sequence ID" value="GAA5809535.1"/>
    <property type="molecule type" value="Genomic_DNA"/>
</dbReference>
<dbReference type="Gene3D" id="1.10.10.60">
    <property type="entry name" value="Homeodomain-like"/>
    <property type="match status" value="1"/>
</dbReference>
<dbReference type="PROSITE" id="PS51998">
    <property type="entry name" value="DEK_C"/>
    <property type="match status" value="1"/>
</dbReference>
<dbReference type="SUPFAM" id="SSF109715">
    <property type="entry name" value="DEK C-terminal domain"/>
    <property type="match status" value="1"/>
</dbReference>
<reference evidence="3 4" key="1">
    <citation type="submission" date="2024-04" db="EMBL/GenBank/DDBJ databases">
        <title>genome sequences of Mucor flavus KT1a and Helicostylum pulchrum KT1b strains isolated from the surface of a dry-aged beef.</title>
        <authorList>
            <person name="Toyotome T."/>
            <person name="Hosono M."/>
            <person name="Torimaru M."/>
            <person name="Fukuda K."/>
            <person name="Mikami N."/>
        </authorList>
    </citation>
    <scope>NUCLEOTIDE SEQUENCE [LARGE SCALE GENOMIC DNA]</scope>
    <source>
        <strain evidence="3 4">KT1a</strain>
    </source>
</reference>
<dbReference type="Proteomes" id="UP001473302">
    <property type="component" value="Unassembled WGS sequence"/>
</dbReference>
<dbReference type="InterPro" id="IPR014876">
    <property type="entry name" value="DEK_C"/>
</dbReference>
<evidence type="ECO:0000313" key="4">
    <source>
        <dbReference type="Proteomes" id="UP001473302"/>
    </source>
</evidence>
<dbReference type="InterPro" id="IPR036885">
    <property type="entry name" value="SWIB_MDM2_dom_sf"/>
</dbReference>
<dbReference type="SMART" id="SM00151">
    <property type="entry name" value="SWIB"/>
    <property type="match status" value="1"/>
</dbReference>
<dbReference type="Gene3D" id="1.10.245.10">
    <property type="entry name" value="SWIB/MDM2 domain"/>
    <property type="match status" value="1"/>
</dbReference>
<dbReference type="PANTHER" id="PTHR13844">
    <property type="entry name" value="SWI/SNF-RELATED MATRIX-ASSOCIATED ACTIN-DEPENDENT REGULATOR OF CHROMATIN SUBFAMILY D"/>
    <property type="match status" value="1"/>
</dbReference>
<proteinExistence type="predicted"/>
<dbReference type="PROSITE" id="PS51925">
    <property type="entry name" value="SWIB_MDM2"/>
    <property type="match status" value="1"/>
</dbReference>
<dbReference type="Pfam" id="PF08766">
    <property type="entry name" value="DEK_C"/>
    <property type="match status" value="1"/>
</dbReference>
<accession>A0ABP9YRP6</accession>
<sequence length="205" mass="24373">MEQCRQYKEKIEAILKSSDLTTITTKSVRRILESQLGISLSDIKKEINLYIEQLFLDFQQQQEERKSKVLDKKVEVKKVAGNKVTKKTTKRTTKKEPKERKPIEWPILKVLPPLSDIIHTQLCSRPQTVKKMWEYIRLHNLQLETDKRVIICDDKFKELCDGEERITAFSMNKYTQKFFVPIPKEEQEKYRAILRQQEENKSNTT</sequence>
<organism evidence="3 4">
    <name type="scientific">Mucor flavus</name>
    <dbReference type="NCBI Taxonomy" id="439312"/>
    <lineage>
        <taxon>Eukaryota</taxon>
        <taxon>Fungi</taxon>
        <taxon>Fungi incertae sedis</taxon>
        <taxon>Mucoromycota</taxon>
        <taxon>Mucoromycotina</taxon>
        <taxon>Mucoromycetes</taxon>
        <taxon>Mucorales</taxon>
        <taxon>Mucorineae</taxon>
        <taxon>Mucoraceae</taxon>
        <taxon>Mucor</taxon>
    </lineage>
</organism>
<dbReference type="InterPro" id="IPR019835">
    <property type="entry name" value="SWIB_domain"/>
</dbReference>
<dbReference type="CDD" id="cd10567">
    <property type="entry name" value="SWIB-MDM2_like"/>
    <property type="match status" value="1"/>
</dbReference>
<name>A0ABP9YRP6_9FUNG</name>
<evidence type="ECO:0000313" key="3">
    <source>
        <dbReference type="EMBL" id="GAA5809535.1"/>
    </source>
</evidence>
<keyword evidence="4" id="KW-1185">Reference proteome</keyword>
<protein>
    <recommendedName>
        <fullName evidence="5">DM2 domain-containing protein</fullName>
    </recommendedName>
</protein>
<comment type="caution">
    <text evidence="3">The sequence shown here is derived from an EMBL/GenBank/DDBJ whole genome shotgun (WGS) entry which is preliminary data.</text>
</comment>
<feature type="domain" description="DEK-C" evidence="2">
    <location>
        <begin position="1"/>
        <end position="56"/>
    </location>
</feature>
<evidence type="ECO:0008006" key="5">
    <source>
        <dbReference type="Google" id="ProtNLM"/>
    </source>
</evidence>
<dbReference type="Pfam" id="PF02201">
    <property type="entry name" value="SWIB"/>
    <property type="match status" value="1"/>
</dbReference>
<feature type="domain" description="DM2" evidence="1">
    <location>
        <begin position="103"/>
        <end position="181"/>
    </location>
</feature>
<dbReference type="InterPro" id="IPR003121">
    <property type="entry name" value="SWIB_MDM2_domain"/>
</dbReference>
<gene>
    <name evidence="3" type="ORF">MFLAVUS_002945</name>
</gene>
<evidence type="ECO:0000259" key="1">
    <source>
        <dbReference type="PROSITE" id="PS51925"/>
    </source>
</evidence>
<evidence type="ECO:0000259" key="2">
    <source>
        <dbReference type="PROSITE" id="PS51998"/>
    </source>
</evidence>